<keyword evidence="2" id="KW-1185">Reference proteome</keyword>
<protein>
    <submittedName>
        <fullName evidence="1">MATE efflux family protein 4, chloroplastic</fullName>
    </submittedName>
</protein>
<name>A0A2Z7AYP9_9LAMI</name>
<organism evidence="1 2">
    <name type="scientific">Dorcoceras hygrometricum</name>
    <dbReference type="NCBI Taxonomy" id="472368"/>
    <lineage>
        <taxon>Eukaryota</taxon>
        <taxon>Viridiplantae</taxon>
        <taxon>Streptophyta</taxon>
        <taxon>Embryophyta</taxon>
        <taxon>Tracheophyta</taxon>
        <taxon>Spermatophyta</taxon>
        <taxon>Magnoliopsida</taxon>
        <taxon>eudicotyledons</taxon>
        <taxon>Gunneridae</taxon>
        <taxon>Pentapetalae</taxon>
        <taxon>asterids</taxon>
        <taxon>lamiids</taxon>
        <taxon>Lamiales</taxon>
        <taxon>Gesneriaceae</taxon>
        <taxon>Didymocarpoideae</taxon>
        <taxon>Trichosporeae</taxon>
        <taxon>Loxocarpinae</taxon>
        <taxon>Dorcoceras</taxon>
    </lineage>
</organism>
<sequence length="269" mass="29398">MGIDQLGFQSVQLGYLKILQLGTQTQTIQKQEKNMRSSLKHRSSRPANQLTVISIEPLYPHSVSTGEIIGPSAITARWFSDTTDQSVTNPIIALYLSGMTHLSAGHNVALSQISPGHDNLSLLKRATSLVTPNLAGTSLELKSVKEISYLSSQLHFSSLIPTVRTHILFYLAKLSATSLVPKNGGIDGNLPEKCSNEQYLSRVSLGKTKRNMGFKYAKCWAALGKCNCWTPNSMQISLDHQPLTADHSTSKSEHPEITISVTNLNPKAD</sequence>
<dbReference type="AlphaFoldDB" id="A0A2Z7AYP9"/>
<reference evidence="1 2" key="1">
    <citation type="journal article" date="2015" name="Proc. Natl. Acad. Sci. U.S.A.">
        <title>The resurrection genome of Boea hygrometrica: A blueprint for survival of dehydration.</title>
        <authorList>
            <person name="Xiao L."/>
            <person name="Yang G."/>
            <person name="Zhang L."/>
            <person name="Yang X."/>
            <person name="Zhao S."/>
            <person name="Ji Z."/>
            <person name="Zhou Q."/>
            <person name="Hu M."/>
            <person name="Wang Y."/>
            <person name="Chen M."/>
            <person name="Xu Y."/>
            <person name="Jin H."/>
            <person name="Xiao X."/>
            <person name="Hu G."/>
            <person name="Bao F."/>
            <person name="Hu Y."/>
            <person name="Wan P."/>
            <person name="Li L."/>
            <person name="Deng X."/>
            <person name="Kuang T."/>
            <person name="Xiang C."/>
            <person name="Zhu J.K."/>
            <person name="Oliver M.J."/>
            <person name="He Y."/>
        </authorList>
    </citation>
    <scope>NUCLEOTIDE SEQUENCE [LARGE SCALE GENOMIC DNA]</scope>
    <source>
        <strain evidence="2">cv. XS01</strain>
    </source>
</reference>
<dbReference type="Proteomes" id="UP000250235">
    <property type="component" value="Unassembled WGS sequence"/>
</dbReference>
<proteinExistence type="predicted"/>
<evidence type="ECO:0000313" key="2">
    <source>
        <dbReference type="Proteomes" id="UP000250235"/>
    </source>
</evidence>
<gene>
    <name evidence="1" type="ORF">F511_35220</name>
</gene>
<accession>A0A2Z7AYP9</accession>
<evidence type="ECO:0000313" key="1">
    <source>
        <dbReference type="EMBL" id="KZV26603.1"/>
    </source>
</evidence>
<dbReference type="EMBL" id="KV011192">
    <property type="protein sequence ID" value="KZV26603.1"/>
    <property type="molecule type" value="Genomic_DNA"/>
</dbReference>